<dbReference type="EMBL" id="CP068393">
    <property type="protein sequence ID" value="QUC66684.1"/>
    <property type="molecule type" value="Genomic_DNA"/>
</dbReference>
<evidence type="ECO:0000313" key="2">
    <source>
        <dbReference type="Proteomes" id="UP000682782"/>
    </source>
</evidence>
<protein>
    <submittedName>
        <fullName evidence="1">Sulfatase-like hydrolase/transferase</fullName>
    </submittedName>
</protein>
<organism evidence="1 2">
    <name type="scientific">Aristaeella hokkaidonensis</name>
    <dbReference type="NCBI Taxonomy" id="3046382"/>
    <lineage>
        <taxon>Bacteria</taxon>
        <taxon>Bacillati</taxon>
        <taxon>Bacillota</taxon>
        <taxon>Clostridia</taxon>
        <taxon>Eubacteriales</taxon>
        <taxon>Aristaeellaceae</taxon>
        <taxon>Aristaeella</taxon>
    </lineage>
</organism>
<name>A0AC61MVQ7_9FIRM</name>
<proteinExistence type="predicted"/>
<reference evidence="1" key="1">
    <citation type="submission" date="2021-01" db="EMBL/GenBank/DDBJ databases">
        <title>Complete genome sequence of Clostridiales bacterium R-7.</title>
        <authorList>
            <person name="Mahoney-Kurpe S.C."/>
            <person name="Palevich N."/>
            <person name="Koike S."/>
            <person name="Moon C.D."/>
            <person name="Attwood G.T."/>
        </authorList>
    </citation>
    <scope>NUCLEOTIDE SEQUENCE</scope>
    <source>
        <strain evidence="1">R-7</strain>
    </source>
</reference>
<dbReference type="Proteomes" id="UP000682782">
    <property type="component" value="Chromosome"/>
</dbReference>
<accession>A0AC61MVQ7</accession>
<gene>
    <name evidence="1" type="ORF">JYE49_12630</name>
</gene>
<evidence type="ECO:0000313" key="1">
    <source>
        <dbReference type="EMBL" id="QUC66684.1"/>
    </source>
</evidence>
<keyword evidence="2" id="KW-1185">Reference proteome</keyword>
<sequence>MVFTLFGYGPAELYFSNQGSEEFWFAFSEILWPVVFIGLGVFIVVLGLLMVLPTKGYHYALATIMAVSVLMLVQTLFLPNNYGSLNGTQIDWNQYTGRLIYNTVIWLAVIAGAIFWAIRNWIGFRSWMRIAAVILLFIQAVILVITGVTNSGRKAEKEIENVYLTTNNLYTVSDNENTIVFVLDAFDSQIMCDLLEEYPEELTSIFKDFTFYHNTNGGATRTKYAIPYILTGKTNDTGGTYAEYLKESFQESPLFKELRTGKYNTGFFTEYGYVDRTQTDAIENLSSGGMHTTSEWGLSQSVLKMTAFKYMPHILKPFFWMYSFELAQWRGGSSEATAYKIDDIQFYQQLREKKLAFVSGKPAFRFIHLRGAHGPFTMDENMNSIPHEQGTEKQQALGSLRIVSEYIEQLKDQGVYDNTNIIILADHGDKGYVKPNYEQNPLLMIKMMHENKDFSVSDLSLSYLNISGMIAELLRNGFIRIEDYEVEGARYFYVGAESNNSYHLIEYASHGKAYDASSYYATGHDYEYQNNDITYNLGTILYFGEAGGSTAKRYFVKGFSYPESSYVWTSDNEVKLQFDLGLVEKDLALSFDYVAVSKKPQRVYIYAGDQLIASYIAQKAEKKDFIIPKESVKEGILNITFKLPDALSSLKAGTGIDGRITCLALKSILIDVSDYPFEEDKQLCIKNYSLGEEITFGSDGNMGEYAISGISNDHWTNSKNVTMKLYDVHADSDLEFVFSYRYINSGEQHVTVFANKEQIADYVATEPEEKILIIPKSIISNDVISIEINFPDATPGSKDKRERALWIKRVVIREAELLQ</sequence>